<proteinExistence type="predicted"/>
<reference evidence="2" key="1">
    <citation type="submission" date="2023-07" db="EMBL/GenBank/DDBJ databases">
        <authorList>
            <consortium name="AG Swart"/>
            <person name="Singh M."/>
            <person name="Singh A."/>
            <person name="Seah K."/>
            <person name="Emmerich C."/>
        </authorList>
    </citation>
    <scope>NUCLEOTIDE SEQUENCE</scope>
    <source>
        <strain evidence="2">DP1</strain>
    </source>
</reference>
<evidence type="ECO:0000313" key="2">
    <source>
        <dbReference type="EMBL" id="CAI2360570.1"/>
    </source>
</evidence>
<dbReference type="AlphaFoldDB" id="A0AAD1X7R0"/>
<accession>A0AAD1X7R0</accession>
<sequence length="577" mass="67711">MEKEEALKDRILDGDKMDVFTLETNVRKMIRDLLEPIMNKAHDDRKDMEIIRKKINEFDNKVKDIHRVVFNQPNSGRERKDVFEEIYDKISETNAEITKLKELQQFEVQARKDSIEENNDQIKKFIKSAEDLRNKHLLILNDFHEIEKHIKDVQSQLNLDIKNSTNKLVTLIEALYEKQNTTDAMSLKNNTRIEYHNILIEKLKENHENLHHKSLQKWTEFSSKEELYQPKEEFDSFREKIQFELDQSKKEHEEFSNNILTIENYTDKYVPINTHNAILEAFRNIMPPKFIQKLKEYEEKVFKATHKVILEDEGIGNLIQKKEELIAKMAKAPSPQLSKKATRRYRNIDTIKTHKDSRQKRKQELLVQYSTMINDKSGGKNLSANLNPYLVKDLNYKMKAQQKLTGNFDSDGERQSNGSFVGRNLRSPPGRYEGSLRSVNSNEGSQPQYETDSSNPEFVLDLNKKVEILLERFGNLEVKVSALGKTDTEDLHSKMVEIQKWLKRVEGYVSQLHSELEDVQKLNKQFKFDLYEKLKTQRKITGELDKKVTSIFSQRKTRGLILSGSKKSKEVRMQSIG</sequence>
<name>A0AAD1X7R0_EUPCR</name>
<dbReference type="EMBL" id="CAMPGE010001770">
    <property type="protein sequence ID" value="CAI2360570.1"/>
    <property type="molecule type" value="Genomic_DNA"/>
</dbReference>
<keyword evidence="3" id="KW-1185">Reference proteome</keyword>
<organism evidence="2 3">
    <name type="scientific">Euplotes crassus</name>
    <dbReference type="NCBI Taxonomy" id="5936"/>
    <lineage>
        <taxon>Eukaryota</taxon>
        <taxon>Sar</taxon>
        <taxon>Alveolata</taxon>
        <taxon>Ciliophora</taxon>
        <taxon>Intramacronucleata</taxon>
        <taxon>Spirotrichea</taxon>
        <taxon>Hypotrichia</taxon>
        <taxon>Euplotida</taxon>
        <taxon>Euplotidae</taxon>
        <taxon>Moneuplotes</taxon>
    </lineage>
</organism>
<comment type="caution">
    <text evidence="2">The sequence shown here is derived from an EMBL/GenBank/DDBJ whole genome shotgun (WGS) entry which is preliminary data.</text>
</comment>
<evidence type="ECO:0000313" key="3">
    <source>
        <dbReference type="Proteomes" id="UP001295684"/>
    </source>
</evidence>
<feature type="compositionally biased region" description="Polar residues" evidence="1">
    <location>
        <begin position="437"/>
        <end position="455"/>
    </location>
</feature>
<gene>
    <name evidence="2" type="ORF">ECRASSUSDP1_LOCUS1874</name>
</gene>
<evidence type="ECO:0000256" key="1">
    <source>
        <dbReference type="SAM" id="MobiDB-lite"/>
    </source>
</evidence>
<feature type="region of interest" description="Disordered" evidence="1">
    <location>
        <begin position="406"/>
        <end position="455"/>
    </location>
</feature>
<dbReference type="Proteomes" id="UP001295684">
    <property type="component" value="Unassembled WGS sequence"/>
</dbReference>
<protein>
    <submittedName>
        <fullName evidence="2">Uncharacterized protein</fullName>
    </submittedName>
</protein>